<reference evidence="4 5" key="2">
    <citation type="submission" date="2018-11" db="EMBL/GenBank/DDBJ databases">
        <title>Genomic Encyclopedia of Type Strains, Phase IV (KMG-IV): sequencing the most valuable type-strain genomes for metagenomic binning, comparative biology and taxonomic classification.</title>
        <authorList>
            <person name="Goeker M."/>
        </authorList>
    </citation>
    <scope>NUCLEOTIDE SEQUENCE [LARGE SCALE GENOMIC DNA]</scope>
    <source>
        <strain evidence="4 5">DSM 25797</strain>
    </source>
</reference>
<dbReference type="Pfam" id="PF10571">
    <property type="entry name" value="UPF0547"/>
    <property type="match status" value="1"/>
</dbReference>
<sequence>MALHRCPECHKKISDSAEICVHCGFSFQAADLEIYKQKLEQRRRHNQETNRKSVKLHLIWLAIFTLVIAIASFLQH</sequence>
<dbReference type="Proteomes" id="UP000502287">
    <property type="component" value="Chromosome"/>
</dbReference>
<keyword evidence="1" id="KW-0472">Membrane</keyword>
<proteinExistence type="predicted"/>
<dbReference type="AlphaFoldDB" id="A0AAE6X627"/>
<protein>
    <submittedName>
        <fullName evidence="4">Uncharacterized protein UPF0547</fullName>
    </submittedName>
</protein>
<feature type="domain" description="UPF0547" evidence="2">
    <location>
        <begin position="6"/>
        <end position="29"/>
    </location>
</feature>
<dbReference type="KEGG" id="fcl:A4G17_03475"/>
<dbReference type="EMBL" id="RKQT01000006">
    <property type="protein sequence ID" value="RPE90987.1"/>
    <property type="molecule type" value="Genomic_DNA"/>
</dbReference>
<dbReference type="RefSeq" id="WP_123957572.1">
    <property type="nucleotide sequence ID" value="NZ_CP015029.1"/>
</dbReference>
<evidence type="ECO:0000256" key="1">
    <source>
        <dbReference type="SAM" id="Phobius"/>
    </source>
</evidence>
<dbReference type="EMBL" id="CP015029">
    <property type="protein sequence ID" value="QIM64569.1"/>
    <property type="molecule type" value="Genomic_DNA"/>
</dbReference>
<keyword evidence="5" id="KW-1185">Reference proteome</keyword>
<evidence type="ECO:0000313" key="4">
    <source>
        <dbReference type="EMBL" id="RPE90987.1"/>
    </source>
</evidence>
<feature type="transmembrane region" description="Helical" evidence="1">
    <location>
        <begin position="54"/>
        <end position="74"/>
    </location>
</feature>
<accession>A0AAE6X627</accession>
<reference evidence="3 6" key="1">
    <citation type="submission" date="2016-03" db="EMBL/GenBank/DDBJ databases">
        <authorList>
            <person name="Hansen M.J."/>
            <person name="Bojesen A.M."/>
            <person name="Planet P."/>
        </authorList>
    </citation>
    <scope>NUCLEOTIDE SEQUENCE [LARGE SCALE GENOMIC DNA]</scope>
    <source>
        <strain evidence="3 6">HPA 21</strain>
    </source>
</reference>
<evidence type="ECO:0000313" key="6">
    <source>
        <dbReference type="Proteomes" id="UP000502287"/>
    </source>
</evidence>
<keyword evidence="1" id="KW-0812">Transmembrane</keyword>
<dbReference type="Proteomes" id="UP000276901">
    <property type="component" value="Unassembled WGS sequence"/>
</dbReference>
<evidence type="ECO:0000259" key="2">
    <source>
        <dbReference type="Pfam" id="PF10571"/>
    </source>
</evidence>
<organism evidence="3 6">
    <name type="scientific">Frederiksenia canicola</name>
    <dbReference type="NCBI Taxonomy" id="123824"/>
    <lineage>
        <taxon>Bacteria</taxon>
        <taxon>Pseudomonadati</taxon>
        <taxon>Pseudomonadota</taxon>
        <taxon>Gammaproteobacteria</taxon>
        <taxon>Pasteurellales</taxon>
        <taxon>Pasteurellaceae</taxon>
        <taxon>Frederiksenia</taxon>
    </lineage>
</organism>
<evidence type="ECO:0000313" key="3">
    <source>
        <dbReference type="EMBL" id="QIM64569.1"/>
    </source>
</evidence>
<gene>
    <name evidence="3" type="ORF">A4G17_03475</name>
    <name evidence="4" type="ORF">EDC49_1992</name>
</gene>
<name>A0AAE6X627_9PAST</name>
<keyword evidence="1" id="KW-1133">Transmembrane helix</keyword>
<evidence type="ECO:0000313" key="5">
    <source>
        <dbReference type="Proteomes" id="UP000276901"/>
    </source>
</evidence>
<dbReference type="InterPro" id="IPR018886">
    <property type="entry name" value="UPF0547"/>
</dbReference>